<protein>
    <recommendedName>
        <fullName evidence="3">Glycosyl transferase family 1 domain-containing protein</fullName>
    </recommendedName>
</protein>
<dbReference type="SUPFAM" id="SSF53756">
    <property type="entry name" value="UDP-Glycosyltransferase/glycogen phosphorylase"/>
    <property type="match status" value="1"/>
</dbReference>
<organism evidence="4 5">
    <name type="scientific">Nocardioides marinquilinus</name>
    <dbReference type="NCBI Taxonomy" id="1210400"/>
    <lineage>
        <taxon>Bacteria</taxon>
        <taxon>Bacillati</taxon>
        <taxon>Actinomycetota</taxon>
        <taxon>Actinomycetes</taxon>
        <taxon>Propionibacteriales</taxon>
        <taxon>Nocardioidaceae</taxon>
        <taxon>Nocardioides</taxon>
    </lineage>
</organism>
<evidence type="ECO:0000256" key="1">
    <source>
        <dbReference type="ARBA" id="ARBA00022679"/>
    </source>
</evidence>
<dbReference type="CDD" id="cd03801">
    <property type="entry name" value="GT4_PimA-like"/>
    <property type="match status" value="1"/>
</dbReference>
<proteinExistence type="predicted"/>
<accession>A0ABP9PB68</accession>
<comment type="caution">
    <text evidence="4">The sequence shown here is derived from an EMBL/GenBank/DDBJ whole genome shotgun (WGS) entry which is preliminary data.</text>
</comment>
<dbReference type="Proteomes" id="UP001500221">
    <property type="component" value="Unassembled WGS sequence"/>
</dbReference>
<dbReference type="PANTHER" id="PTHR12526:SF590">
    <property type="entry name" value="ALPHA-MALTOSE-1-PHOSPHATE SYNTHASE"/>
    <property type="match status" value="1"/>
</dbReference>
<dbReference type="PANTHER" id="PTHR12526">
    <property type="entry name" value="GLYCOSYLTRANSFERASE"/>
    <property type="match status" value="1"/>
</dbReference>
<name>A0ABP9PB68_9ACTN</name>
<feature type="compositionally biased region" description="Low complexity" evidence="2">
    <location>
        <begin position="374"/>
        <end position="393"/>
    </location>
</feature>
<evidence type="ECO:0000259" key="3">
    <source>
        <dbReference type="Pfam" id="PF00534"/>
    </source>
</evidence>
<evidence type="ECO:0000313" key="5">
    <source>
        <dbReference type="Proteomes" id="UP001500221"/>
    </source>
</evidence>
<dbReference type="EMBL" id="BAABKG010000001">
    <property type="protein sequence ID" value="GAA5141508.1"/>
    <property type="molecule type" value="Genomic_DNA"/>
</dbReference>
<feature type="compositionally biased region" description="Polar residues" evidence="2">
    <location>
        <begin position="397"/>
        <end position="407"/>
    </location>
</feature>
<dbReference type="Gene3D" id="3.40.50.2000">
    <property type="entry name" value="Glycogen Phosphorylase B"/>
    <property type="match status" value="2"/>
</dbReference>
<gene>
    <name evidence="4" type="ORF">GCM10023340_03340</name>
</gene>
<dbReference type="RefSeq" id="WP_345453824.1">
    <property type="nucleotide sequence ID" value="NZ_BAABKG010000001.1"/>
</dbReference>
<reference evidence="5" key="1">
    <citation type="journal article" date="2019" name="Int. J. Syst. Evol. Microbiol.">
        <title>The Global Catalogue of Microorganisms (GCM) 10K type strain sequencing project: providing services to taxonomists for standard genome sequencing and annotation.</title>
        <authorList>
            <consortium name="The Broad Institute Genomics Platform"/>
            <consortium name="The Broad Institute Genome Sequencing Center for Infectious Disease"/>
            <person name="Wu L."/>
            <person name="Ma J."/>
        </authorList>
    </citation>
    <scope>NUCLEOTIDE SEQUENCE [LARGE SCALE GENOMIC DNA]</scope>
    <source>
        <strain evidence="5">JCM 18459</strain>
    </source>
</reference>
<feature type="domain" description="Glycosyl transferase family 1" evidence="3">
    <location>
        <begin position="199"/>
        <end position="352"/>
    </location>
</feature>
<keyword evidence="1" id="KW-0808">Transferase</keyword>
<keyword evidence="5" id="KW-1185">Reference proteome</keyword>
<evidence type="ECO:0000313" key="4">
    <source>
        <dbReference type="EMBL" id="GAA5141508.1"/>
    </source>
</evidence>
<evidence type="ECO:0000256" key="2">
    <source>
        <dbReference type="SAM" id="MobiDB-lite"/>
    </source>
</evidence>
<dbReference type="InterPro" id="IPR001296">
    <property type="entry name" value="Glyco_trans_1"/>
</dbReference>
<sequence length="407" mass="44952">MTTPGPRAAPTPHRLPRVLLADRGDPLTGPLSVAVRHRFDVVDRVDAELTRPERLLVAATTFRPGRRAWSERFHKSNLAVGLRSRRAETGLSGTGRDADVVLQTHALFETADPRTVLYLDCTHRQSQAQWPAWDPLRGRGLARWLDREHRQFHRAAHLFAFSQETARSLVEQYDVPPARVSVVGAGVTLPPPPARREPRTDRAPVVLFVGNDFERKGGPELLQAFALLRHRHPDAELRLVGTPYPVPAQDGVTHLGRVHDREAMSRLYAEADVFCLPAHFDPFPGALLEAMAHGLPCVVTPTCGVPEIVVEDVTALTVAPGAALPDRLADALDRLLRDPEAAASMGRQGRRRVEDRFLWSHVLDRMAPVLERLAAPTDAPTAQRTTRTPRTGASAPVRTTTPRGERP</sequence>
<feature type="region of interest" description="Disordered" evidence="2">
    <location>
        <begin position="373"/>
        <end position="407"/>
    </location>
</feature>
<dbReference type="Pfam" id="PF00534">
    <property type="entry name" value="Glycos_transf_1"/>
    <property type="match status" value="1"/>
</dbReference>